<organism evidence="12 13">
    <name type="scientific">Salinispira pacifica</name>
    <dbReference type="NCBI Taxonomy" id="1307761"/>
    <lineage>
        <taxon>Bacteria</taxon>
        <taxon>Pseudomonadati</taxon>
        <taxon>Spirochaetota</taxon>
        <taxon>Spirochaetia</taxon>
        <taxon>Spirochaetales</taxon>
        <taxon>Spirochaetaceae</taxon>
        <taxon>Salinispira</taxon>
    </lineage>
</organism>
<keyword evidence="4 7" id="KW-0267">Excision nuclease</keyword>
<keyword evidence="2 7" id="KW-0227">DNA damage</keyword>
<dbReference type="PROSITE" id="PS50164">
    <property type="entry name" value="GIY_YIG"/>
    <property type="match status" value="1"/>
</dbReference>
<feature type="domain" description="GIY-YIG" evidence="10">
    <location>
        <begin position="15"/>
        <end position="92"/>
    </location>
</feature>
<dbReference type="InterPro" id="IPR050066">
    <property type="entry name" value="UvrABC_protein_C"/>
</dbReference>
<evidence type="ECO:0000256" key="4">
    <source>
        <dbReference type="ARBA" id="ARBA00022881"/>
    </source>
</evidence>
<dbReference type="STRING" id="1307761.L21SP2_3288"/>
<evidence type="ECO:0000256" key="1">
    <source>
        <dbReference type="ARBA" id="ARBA00022490"/>
    </source>
</evidence>
<evidence type="ECO:0000256" key="8">
    <source>
        <dbReference type="SAM" id="Coils"/>
    </source>
</evidence>
<dbReference type="eggNOG" id="COG0322">
    <property type="taxonomic scope" value="Bacteria"/>
</dbReference>
<dbReference type="AlphaFoldDB" id="V5WLW2"/>
<reference evidence="12 13" key="1">
    <citation type="journal article" date="2015" name="Stand. Genomic Sci.">
        <title>Complete genome sequence and description of Salinispira pacifica gen. nov., sp. nov., a novel spirochaete isolated form a hypersaline microbial mat.</title>
        <authorList>
            <person name="Ben Hania W."/>
            <person name="Joseph M."/>
            <person name="Schumann P."/>
            <person name="Bunk B."/>
            <person name="Fiebig A."/>
            <person name="Sproer C."/>
            <person name="Klenk H.P."/>
            <person name="Fardeau M.L."/>
            <person name="Spring S."/>
        </authorList>
    </citation>
    <scope>NUCLEOTIDE SEQUENCE [LARGE SCALE GENOMIC DNA]</scope>
    <source>
        <strain evidence="12 13">L21-RPul-D2</strain>
    </source>
</reference>
<dbReference type="SUPFAM" id="SSF46600">
    <property type="entry name" value="C-terminal UvrC-binding domain of UvrB"/>
    <property type="match status" value="1"/>
</dbReference>
<dbReference type="PANTHER" id="PTHR30562">
    <property type="entry name" value="UVRC/OXIDOREDUCTASE"/>
    <property type="match status" value="1"/>
</dbReference>
<dbReference type="GO" id="GO:0009381">
    <property type="term" value="F:excinuclease ABC activity"/>
    <property type="evidence" value="ECO:0007669"/>
    <property type="project" value="UniProtKB-UniRule"/>
</dbReference>
<comment type="similarity">
    <text evidence="7">Belongs to the UvrC family.</text>
</comment>
<evidence type="ECO:0000313" key="12">
    <source>
        <dbReference type="EMBL" id="AHC16628.1"/>
    </source>
</evidence>
<proteinExistence type="inferred from homology"/>
<evidence type="ECO:0000259" key="9">
    <source>
        <dbReference type="PROSITE" id="PS50151"/>
    </source>
</evidence>
<sequence>MNIDELKDSISDFPLSPGVYLMKDDQGAIIYVGKAKKLRNRVRSYFASGKDVKTAALVGKIRNIDFIVTENEYEALILENNLIKEHNPRYNINLKDGKTYPVIRITAHKYPRIFRTRRIIRDGSDYFGPYADVKAIDTYLNLVDNLYPLRKCRGVLKKREHPCLYYHINKCPGPCAGLISRKDYNKRVEKVKNLLSEPPEKIRGELEKKMLEASSRLKFEQAAEYRDNLQALESVGSGQMVSDFDPESRDYLAFHEHEGLLSFVVFQMRNGRLVGTDIFRNRNFNAAAGDEANNLEQFVMRYYEEMRSPPGKLFISRINFDTAALERFFIEERDSRVEILSPENTRDASLLNMAEENARQDSFKRAREIGDEEGIAELKKLFRLPGLPRRIEGFDIAQLQGKYTVAAMVSFKNGVPDKKEYRYFNIKSLKGKIDDYESMREAMARRYSRLQNEGKPMPDLILIDGGKGQLNAACEILESLGLRGQPILSIAKREEEIFIPGHSQGVVLPQGTPGLRVLQAVRDESHRFGTSLNQKQRNRDLELDAKKIPGFGPKRSSQLIVEFTTYEDAYRAGSAEISRRTGIPEAVAEAFMEYFADTREDAASPDQGKR</sequence>
<evidence type="ECO:0000259" key="11">
    <source>
        <dbReference type="PROSITE" id="PS50165"/>
    </source>
</evidence>
<dbReference type="PROSITE" id="PS50165">
    <property type="entry name" value="UVRC"/>
    <property type="match status" value="1"/>
</dbReference>
<dbReference type="PROSITE" id="PS50151">
    <property type="entry name" value="UVR"/>
    <property type="match status" value="1"/>
</dbReference>
<dbReference type="InterPro" id="IPR001162">
    <property type="entry name" value="UvrC_RNase_H_dom"/>
</dbReference>
<dbReference type="HAMAP" id="MF_00203">
    <property type="entry name" value="UvrC"/>
    <property type="match status" value="1"/>
</dbReference>
<feature type="domain" description="UVR" evidence="9">
    <location>
        <begin position="200"/>
        <end position="235"/>
    </location>
</feature>
<dbReference type="InterPro" id="IPR036876">
    <property type="entry name" value="UVR_dom_sf"/>
</dbReference>
<evidence type="ECO:0000313" key="13">
    <source>
        <dbReference type="Proteomes" id="UP000018680"/>
    </source>
</evidence>
<dbReference type="SMART" id="SM00465">
    <property type="entry name" value="GIYc"/>
    <property type="match status" value="1"/>
</dbReference>
<dbReference type="GO" id="GO:0003677">
    <property type="term" value="F:DNA binding"/>
    <property type="evidence" value="ECO:0007669"/>
    <property type="project" value="UniProtKB-UniRule"/>
</dbReference>
<feature type="domain" description="UvrC family homology region profile" evidence="11">
    <location>
        <begin position="251"/>
        <end position="477"/>
    </location>
</feature>
<dbReference type="EMBL" id="CP006939">
    <property type="protein sequence ID" value="AHC16628.1"/>
    <property type="molecule type" value="Genomic_DNA"/>
</dbReference>
<protein>
    <recommendedName>
        <fullName evidence="7">UvrABC system protein C</fullName>
        <shortName evidence="7">Protein UvrC</shortName>
    </recommendedName>
    <alternativeName>
        <fullName evidence="7">Excinuclease ABC subunit C</fullName>
    </alternativeName>
</protein>
<dbReference type="GO" id="GO:0006289">
    <property type="term" value="P:nucleotide-excision repair"/>
    <property type="evidence" value="ECO:0007669"/>
    <property type="project" value="UniProtKB-UniRule"/>
</dbReference>
<dbReference type="GO" id="GO:0009380">
    <property type="term" value="C:excinuclease repair complex"/>
    <property type="evidence" value="ECO:0007669"/>
    <property type="project" value="InterPro"/>
</dbReference>
<dbReference type="GO" id="GO:0009432">
    <property type="term" value="P:SOS response"/>
    <property type="evidence" value="ECO:0007669"/>
    <property type="project" value="UniProtKB-UniRule"/>
</dbReference>
<dbReference type="RefSeq" id="WP_024269518.1">
    <property type="nucleotide sequence ID" value="NC_023035.1"/>
</dbReference>
<comment type="subcellular location">
    <subcellularLocation>
        <location evidence="7">Cytoplasm</location>
    </subcellularLocation>
</comment>
<evidence type="ECO:0000256" key="3">
    <source>
        <dbReference type="ARBA" id="ARBA00022769"/>
    </source>
</evidence>
<gene>
    <name evidence="7" type="primary">uvrC</name>
    <name evidence="12" type="ORF">L21SP2_3288</name>
</gene>
<dbReference type="GO" id="GO:0005737">
    <property type="term" value="C:cytoplasm"/>
    <property type="evidence" value="ECO:0007669"/>
    <property type="project" value="UniProtKB-SubCell"/>
</dbReference>
<dbReference type="Proteomes" id="UP000018680">
    <property type="component" value="Chromosome"/>
</dbReference>
<evidence type="ECO:0000259" key="10">
    <source>
        <dbReference type="PROSITE" id="PS50164"/>
    </source>
</evidence>
<dbReference type="Gene3D" id="3.30.420.340">
    <property type="entry name" value="UvrC, RNAse H endonuclease domain"/>
    <property type="match status" value="1"/>
</dbReference>
<name>V5WLW2_9SPIO</name>
<dbReference type="FunFam" id="3.40.1440.10:FF:000001">
    <property type="entry name" value="UvrABC system protein C"/>
    <property type="match status" value="1"/>
</dbReference>
<dbReference type="InterPro" id="IPR038476">
    <property type="entry name" value="UvrC_RNase_H_dom_sf"/>
</dbReference>
<keyword evidence="6 7" id="KW-0742">SOS response</keyword>
<dbReference type="InterPro" id="IPR035901">
    <property type="entry name" value="GIY-YIG_endonuc_sf"/>
</dbReference>
<dbReference type="Pfam" id="PF08459">
    <property type="entry name" value="UvrC_RNaseH_dom"/>
    <property type="match status" value="1"/>
</dbReference>
<evidence type="ECO:0000256" key="5">
    <source>
        <dbReference type="ARBA" id="ARBA00023204"/>
    </source>
</evidence>
<dbReference type="InterPro" id="IPR004791">
    <property type="entry name" value="UvrC"/>
</dbReference>
<dbReference type="Gene3D" id="3.40.1440.10">
    <property type="entry name" value="GIY-YIG endonuclease"/>
    <property type="match status" value="1"/>
</dbReference>
<keyword evidence="8" id="KW-0175">Coiled coil</keyword>
<dbReference type="SUPFAM" id="SSF47781">
    <property type="entry name" value="RuvA domain 2-like"/>
    <property type="match status" value="1"/>
</dbReference>
<dbReference type="PATRIC" id="fig|1307761.3.peg.3277"/>
<feature type="coiled-coil region" evidence="8">
    <location>
        <begin position="426"/>
        <end position="453"/>
    </location>
</feature>
<dbReference type="PANTHER" id="PTHR30562:SF1">
    <property type="entry name" value="UVRABC SYSTEM PROTEIN C"/>
    <property type="match status" value="1"/>
</dbReference>
<dbReference type="SUPFAM" id="SSF82771">
    <property type="entry name" value="GIY-YIG endonuclease"/>
    <property type="match status" value="1"/>
</dbReference>
<evidence type="ECO:0000256" key="7">
    <source>
        <dbReference type="HAMAP-Rule" id="MF_00203"/>
    </source>
</evidence>
<dbReference type="NCBIfam" id="TIGR00194">
    <property type="entry name" value="uvrC"/>
    <property type="match status" value="1"/>
</dbReference>
<dbReference type="InterPro" id="IPR000305">
    <property type="entry name" value="GIY-YIG_endonuc"/>
</dbReference>
<dbReference type="HOGENOM" id="CLU_014841_3_2_12"/>
<dbReference type="OrthoDB" id="9804933at2"/>
<dbReference type="Pfam" id="PF02151">
    <property type="entry name" value="UVR"/>
    <property type="match status" value="1"/>
</dbReference>
<keyword evidence="5 7" id="KW-0234">DNA repair</keyword>
<dbReference type="KEGG" id="slr:L21SP2_3288"/>
<dbReference type="Pfam" id="PF01541">
    <property type="entry name" value="GIY-YIG"/>
    <property type="match status" value="1"/>
</dbReference>
<evidence type="ECO:0000256" key="6">
    <source>
        <dbReference type="ARBA" id="ARBA00023236"/>
    </source>
</evidence>
<accession>V5WLW2</accession>
<dbReference type="InterPro" id="IPR001943">
    <property type="entry name" value="UVR_dom"/>
</dbReference>
<comment type="function">
    <text evidence="7">The UvrABC repair system catalyzes the recognition and processing of DNA lesions. UvrC both incises the 5' and 3' sides of the lesion. The N-terminal half is responsible for the 3' incision and the C-terminal half is responsible for the 5' incision.</text>
</comment>
<keyword evidence="13" id="KW-1185">Reference proteome</keyword>
<dbReference type="InterPro" id="IPR047296">
    <property type="entry name" value="GIY-YIG_UvrC_Cho"/>
</dbReference>
<dbReference type="InterPro" id="IPR010994">
    <property type="entry name" value="RuvA_2-like"/>
</dbReference>
<comment type="subunit">
    <text evidence="7">Interacts with UvrB in an incision complex.</text>
</comment>
<evidence type="ECO:0000256" key="2">
    <source>
        <dbReference type="ARBA" id="ARBA00022763"/>
    </source>
</evidence>
<dbReference type="CDD" id="cd10434">
    <property type="entry name" value="GIY-YIG_UvrC_Cho"/>
    <property type="match status" value="1"/>
</dbReference>
<dbReference type="Pfam" id="PF22920">
    <property type="entry name" value="UvrC_RNaseH"/>
    <property type="match status" value="1"/>
</dbReference>
<dbReference type="Gene3D" id="4.10.860.10">
    <property type="entry name" value="UVR domain"/>
    <property type="match status" value="1"/>
</dbReference>
<keyword evidence="3 7" id="KW-0228">DNA excision</keyword>
<keyword evidence="1 7" id="KW-0963">Cytoplasm</keyword>